<dbReference type="eggNOG" id="COG2205">
    <property type="taxonomic scope" value="Bacteria"/>
</dbReference>
<evidence type="ECO:0000313" key="12">
    <source>
        <dbReference type="Proteomes" id="UP000006242"/>
    </source>
</evidence>
<protein>
    <recommendedName>
        <fullName evidence="2">histidine kinase</fullName>
        <ecNumber evidence="2">2.7.13.3</ecNumber>
    </recommendedName>
</protein>
<dbReference type="Gene3D" id="1.10.287.130">
    <property type="match status" value="1"/>
</dbReference>
<reference evidence="11 12" key="1">
    <citation type="journal article" date="2011" name="J. Bacteriol.">
        <title>Genome sequence of Salinisphaera shabanensis, a gammaproteobacterium from the harsh, variable environment of the brine-seawater interface of the Shaban Deep in the Red Sea.</title>
        <authorList>
            <person name="Antunes A."/>
            <person name="Alam I."/>
            <person name="Bajic V.B."/>
            <person name="Stingl U."/>
        </authorList>
    </citation>
    <scope>NUCLEOTIDE SEQUENCE [LARGE SCALE GENOMIC DNA]</scope>
    <source>
        <strain evidence="11 12">E1L3A</strain>
    </source>
</reference>
<gene>
    <name evidence="11" type="primary">copS</name>
    <name evidence="11" type="ORF">SSPSH_000787</name>
</gene>
<evidence type="ECO:0000256" key="3">
    <source>
        <dbReference type="ARBA" id="ARBA00022553"/>
    </source>
</evidence>
<comment type="catalytic activity">
    <reaction evidence="1">
        <text>ATP + protein L-histidine = ADP + protein N-phospho-L-histidine.</text>
        <dbReference type="EC" id="2.7.13.3"/>
    </reaction>
</comment>
<evidence type="ECO:0000256" key="5">
    <source>
        <dbReference type="ARBA" id="ARBA00022741"/>
    </source>
</evidence>
<dbReference type="PROSITE" id="PS50109">
    <property type="entry name" value="HIS_KIN"/>
    <property type="match status" value="1"/>
</dbReference>
<feature type="transmembrane region" description="Helical" evidence="9">
    <location>
        <begin position="137"/>
        <end position="155"/>
    </location>
</feature>
<dbReference type="GO" id="GO:0030295">
    <property type="term" value="F:protein kinase activator activity"/>
    <property type="evidence" value="ECO:0007669"/>
    <property type="project" value="TreeGrafter"/>
</dbReference>
<dbReference type="AlphaFoldDB" id="U2G1Y5"/>
<keyword evidence="5" id="KW-0547">Nucleotide-binding</keyword>
<reference evidence="11 12" key="2">
    <citation type="journal article" date="2013" name="PLoS ONE">
        <title>INDIGO - INtegrated Data Warehouse of MIcrobial GenOmes with Examples from the Red Sea Extremophiles.</title>
        <authorList>
            <person name="Alam I."/>
            <person name="Antunes A."/>
            <person name="Kamau A.A."/>
            <person name="Ba Alawi W."/>
            <person name="Kalkatawi M."/>
            <person name="Stingl U."/>
            <person name="Bajic V.B."/>
        </authorList>
    </citation>
    <scope>NUCLEOTIDE SEQUENCE [LARGE SCALE GENOMIC DNA]</scope>
    <source>
        <strain evidence="11 12">E1L3A</strain>
    </source>
</reference>
<dbReference type="InterPro" id="IPR004358">
    <property type="entry name" value="Sig_transdc_His_kin-like_C"/>
</dbReference>
<keyword evidence="7" id="KW-0067">ATP-binding</keyword>
<organism evidence="11 12">
    <name type="scientific">Salinisphaera shabanensis E1L3A</name>
    <dbReference type="NCBI Taxonomy" id="1033802"/>
    <lineage>
        <taxon>Bacteria</taxon>
        <taxon>Pseudomonadati</taxon>
        <taxon>Pseudomonadota</taxon>
        <taxon>Gammaproteobacteria</taxon>
        <taxon>Salinisphaerales</taxon>
        <taxon>Salinisphaeraceae</taxon>
        <taxon>Salinisphaera</taxon>
    </lineage>
</organism>
<dbReference type="Gene3D" id="3.30.565.10">
    <property type="entry name" value="Histidine kinase-like ATPase, C-terminal domain"/>
    <property type="match status" value="1"/>
</dbReference>
<dbReference type="CDD" id="cd00082">
    <property type="entry name" value="HisKA"/>
    <property type="match status" value="1"/>
</dbReference>
<keyword evidence="6" id="KW-0418">Kinase</keyword>
<sequence>MFAIVAVVCHPLFYVYWTEFQPQGFESVWLRAFSVIVALPMLFERYLFRADEWRRGITVYWFLILIYQLPFFFVFMALMNHFVTVWALSTMAASLFLVLLVFDWLMIMLMALIGTAAACLAYVAIGGDMGEQSDTLAQLVPTYLFALLGGSVFNYKTELVAREKLAAITSAVGTMAHELRTPMLGIRSGARGLQNYLPAIFEGFDMARAHGLPVKRIRTAHYREMHSVLDRIHTEAEYTNVILDMLLVNSSRTTIDETSFEVSSVGACVQTALERYPFHSVRERELVHWDASADFRFYGSPLLMVHVLFNLLKNALYFLARADAGDIRIWAEREPGGAHRLYFRDTGPGIHPDVLPRIFERFYSAMPNGQGTGIGLAFARMVMTSFGGDIRCHSVVGRYTEFVMLFPAVGRDE</sequence>
<dbReference type="CDD" id="cd00075">
    <property type="entry name" value="HATPase"/>
    <property type="match status" value="1"/>
</dbReference>
<proteinExistence type="predicted"/>
<dbReference type="Proteomes" id="UP000006242">
    <property type="component" value="Unassembled WGS sequence"/>
</dbReference>
<dbReference type="SUPFAM" id="SSF47384">
    <property type="entry name" value="Homodimeric domain of signal transducing histidine kinase"/>
    <property type="match status" value="1"/>
</dbReference>
<evidence type="ECO:0000256" key="9">
    <source>
        <dbReference type="SAM" id="Phobius"/>
    </source>
</evidence>
<dbReference type="InterPro" id="IPR050351">
    <property type="entry name" value="BphY/WalK/GraS-like"/>
</dbReference>
<dbReference type="PRINTS" id="PR00344">
    <property type="entry name" value="BCTRLSENSOR"/>
</dbReference>
<dbReference type="GO" id="GO:0000156">
    <property type="term" value="F:phosphorelay response regulator activity"/>
    <property type="evidence" value="ECO:0007669"/>
    <property type="project" value="TreeGrafter"/>
</dbReference>
<name>U2G1Y5_9GAMM</name>
<evidence type="ECO:0000256" key="1">
    <source>
        <dbReference type="ARBA" id="ARBA00000085"/>
    </source>
</evidence>
<evidence type="ECO:0000256" key="2">
    <source>
        <dbReference type="ARBA" id="ARBA00012438"/>
    </source>
</evidence>
<dbReference type="PANTHER" id="PTHR42878">
    <property type="entry name" value="TWO-COMPONENT HISTIDINE KINASE"/>
    <property type="match status" value="1"/>
</dbReference>
<evidence type="ECO:0000256" key="7">
    <source>
        <dbReference type="ARBA" id="ARBA00022840"/>
    </source>
</evidence>
<dbReference type="InterPro" id="IPR036890">
    <property type="entry name" value="HATPase_C_sf"/>
</dbReference>
<dbReference type="SUPFAM" id="SSF55874">
    <property type="entry name" value="ATPase domain of HSP90 chaperone/DNA topoisomerase II/histidine kinase"/>
    <property type="match status" value="1"/>
</dbReference>
<dbReference type="GO" id="GO:0007234">
    <property type="term" value="P:osmosensory signaling via phosphorelay pathway"/>
    <property type="evidence" value="ECO:0007669"/>
    <property type="project" value="TreeGrafter"/>
</dbReference>
<keyword evidence="12" id="KW-1185">Reference proteome</keyword>
<keyword evidence="9" id="KW-0812">Transmembrane</keyword>
<dbReference type="GO" id="GO:0000155">
    <property type="term" value="F:phosphorelay sensor kinase activity"/>
    <property type="evidence" value="ECO:0007669"/>
    <property type="project" value="InterPro"/>
</dbReference>
<feature type="transmembrane region" description="Helical" evidence="9">
    <location>
        <begin position="59"/>
        <end position="79"/>
    </location>
</feature>
<evidence type="ECO:0000256" key="8">
    <source>
        <dbReference type="ARBA" id="ARBA00023012"/>
    </source>
</evidence>
<dbReference type="InterPro" id="IPR003661">
    <property type="entry name" value="HisK_dim/P_dom"/>
</dbReference>
<keyword evidence="4 11" id="KW-0808">Transferase</keyword>
<keyword evidence="3" id="KW-0597">Phosphoprotein</keyword>
<dbReference type="PANTHER" id="PTHR42878:SF7">
    <property type="entry name" value="SENSOR HISTIDINE KINASE GLRK"/>
    <property type="match status" value="1"/>
</dbReference>
<feature type="transmembrane region" description="Helical" evidence="9">
    <location>
        <begin position="85"/>
        <end position="102"/>
    </location>
</feature>
<feature type="transmembrane region" description="Helical" evidence="9">
    <location>
        <begin position="28"/>
        <end position="47"/>
    </location>
</feature>
<dbReference type="EC" id="2.7.13.3" evidence="2"/>
<evidence type="ECO:0000313" key="11">
    <source>
        <dbReference type="EMBL" id="ERJ20233.1"/>
    </source>
</evidence>
<dbReference type="InterPro" id="IPR036097">
    <property type="entry name" value="HisK_dim/P_sf"/>
</dbReference>
<dbReference type="SMART" id="SM00387">
    <property type="entry name" value="HATPase_c"/>
    <property type="match status" value="1"/>
</dbReference>
<keyword evidence="8" id="KW-0902">Two-component regulatory system</keyword>
<dbReference type="STRING" id="1033802.SSPSH_000787"/>
<dbReference type="Pfam" id="PF02518">
    <property type="entry name" value="HATPase_c"/>
    <property type="match status" value="1"/>
</dbReference>
<evidence type="ECO:0000256" key="6">
    <source>
        <dbReference type="ARBA" id="ARBA00022777"/>
    </source>
</evidence>
<evidence type="ECO:0000259" key="10">
    <source>
        <dbReference type="PROSITE" id="PS50109"/>
    </source>
</evidence>
<evidence type="ECO:0000256" key="4">
    <source>
        <dbReference type="ARBA" id="ARBA00022679"/>
    </source>
</evidence>
<dbReference type="InterPro" id="IPR005467">
    <property type="entry name" value="His_kinase_dom"/>
</dbReference>
<accession>U2G1Y5</accession>
<dbReference type="EMBL" id="AFNV02000004">
    <property type="protein sequence ID" value="ERJ20233.1"/>
    <property type="molecule type" value="Genomic_DNA"/>
</dbReference>
<keyword evidence="9" id="KW-0472">Membrane</keyword>
<dbReference type="GO" id="GO:0005524">
    <property type="term" value="F:ATP binding"/>
    <property type="evidence" value="ECO:0007669"/>
    <property type="project" value="UniProtKB-KW"/>
</dbReference>
<feature type="domain" description="Histidine kinase" evidence="10">
    <location>
        <begin position="174"/>
        <end position="410"/>
    </location>
</feature>
<feature type="transmembrane region" description="Helical" evidence="9">
    <location>
        <begin position="107"/>
        <end position="125"/>
    </location>
</feature>
<comment type="caution">
    <text evidence="11">The sequence shown here is derived from an EMBL/GenBank/DDBJ whole genome shotgun (WGS) entry which is preliminary data.</text>
</comment>
<dbReference type="InterPro" id="IPR003594">
    <property type="entry name" value="HATPase_dom"/>
</dbReference>
<keyword evidence="9" id="KW-1133">Transmembrane helix</keyword>